<dbReference type="InterPro" id="IPR028250">
    <property type="entry name" value="DsbDN"/>
</dbReference>
<dbReference type="Pfam" id="PF11412">
    <property type="entry name" value="DsbD_N"/>
    <property type="match status" value="1"/>
</dbReference>
<gene>
    <name evidence="2" type="ORF">J2Z17_001725</name>
</gene>
<sequence length="259" mass="27483">MSTAATAGESAWAETEGGRMRLILAGNDGNGIYEGALEIEPQPGWITYWREPGDSGIPPQITVSPDSPLTLQSIAYPTPKRIDNGPVTDLAYDRPVSLPLTFQTDGKVDAAGKPLDLQVFIGLCKNICIPFQADFKLAVPAGSEPQDAIRIRMARQTLPAAPSKDFSVADVRRSDDGKALLMDLALPGGSAEGLQLYVTGKPGMVYMTYNVEKTAGGLVSVRMPIAGLPLAGQPKAEAGTWRLLAIDGSRAMQTPLAFD</sequence>
<name>A0ABS4DX68_9HYPH</name>
<evidence type="ECO:0000313" key="2">
    <source>
        <dbReference type="EMBL" id="MBP1850291.1"/>
    </source>
</evidence>
<organism evidence="2 3">
    <name type="scientific">Rhizobium halophytocola</name>
    <dbReference type="NCBI Taxonomy" id="735519"/>
    <lineage>
        <taxon>Bacteria</taxon>
        <taxon>Pseudomonadati</taxon>
        <taxon>Pseudomonadota</taxon>
        <taxon>Alphaproteobacteria</taxon>
        <taxon>Hyphomicrobiales</taxon>
        <taxon>Rhizobiaceae</taxon>
        <taxon>Rhizobium/Agrobacterium group</taxon>
        <taxon>Rhizobium</taxon>
    </lineage>
</organism>
<feature type="domain" description="Thiol:disulfide interchange protein DsbD N-terminal" evidence="1">
    <location>
        <begin position="36"/>
        <end position="137"/>
    </location>
</feature>
<dbReference type="EMBL" id="JAGGJU010000004">
    <property type="protein sequence ID" value="MBP1850291.1"/>
    <property type="molecule type" value="Genomic_DNA"/>
</dbReference>
<dbReference type="Proteomes" id="UP000759443">
    <property type="component" value="Unassembled WGS sequence"/>
</dbReference>
<reference evidence="2 3" key="1">
    <citation type="submission" date="2021-03" db="EMBL/GenBank/DDBJ databases">
        <title>Genomic Encyclopedia of Type Strains, Phase IV (KMG-IV): sequencing the most valuable type-strain genomes for metagenomic binning, comparative biology and taxonomic classification.</title>
        <authorList>
            <person name="Goeker M."/>
        </authorList>
    </citation>
    <scope>NUCLEOTIDE SEQUENCE [LARGE SCALE GENOMIC DNA]</scope>
    <source>
        <strain evidence="2 3">DSM 21600</strain>
    </source>
</reference>
<evidence type="ECO:0000313" key="3">
    <source>
        <dbReference type="Proteomes" id="UP000759443"/>
    </source>
</evidence>
<evidence type="ECO:0000259" key="1">
    <source>
        <dbReference type="Pfam" id="PF11412"/>
    </source>
</evidence>
<protein>
    <submittedName>
        <fullName evidence="2">DsbC/DsbD-like thiol-disulfide interchange protein</fullName>
    </submittedName>
</protein>
<dbReference type="RefSeq" id="WP_209943914.1">
    <property type="nucleotide sequence ID" value="NZ_JAGGJU010000004.1"/>
</dbReference>
<proteinExistence type="predicted"/>
<accession>A0ABS4DX68</accession>
<comment type="caution">
    <text evidence="2">The sequence shown here is derived from an EMBL/GenBank/DDBJ whole genome shotgun (WGS) entry which is preliminary data.</text>
</comment>
<keyword evidence="3" id="KW-1185">Reference proteome</keyword>